<dbReference type="PANTHER" id="PTHR30069">
    <property type="entry name" value="TONB-DEPENDENT OUTER MEMBRANE RECEPTOR"/>
    <property type="match status" value="1"/>
</dbReference>
<dbReference type="SUPFAM" id="SSF49464">
    <property type="entry name" value="Carboxypeptidase regulatory domain-like"/>
    <property type="match status" value="1"/>
</dbReference>
<keyword evidence="4" id="KW-0812">Transmembrane</keyword>
<dbReference type="EMBL" id="CM001403">
    <property type="protein sequence ID" value="EHQ26425.1"/>
    <property type="molecule type" value="Genomic_DNA"/>
</dbReference>
<dbReference type="Gene3D" id="2.40.170.20">
    <property type="entry name" value="TonB-dependent receptor, beta-barrel domain"/>
    <property type="match status" value="1"/>
</dbReference>
<evidence type="ECO:0000256" key="7">
    <source>
        <dbReference type="ARBA" id="ARBA00023237"/>
    </source>
</evidence>
<comment type="subcellular location">
    <subcellularLocation>
        <location evidence="1">Cell outer membrane</location>
        <topology evidence="1">Multi-pass membrane protein</topology>
    </subcellularLocation>
</comment>
<organism evidence="10 11">
    <name type="scientific">Mucilaginibacter paludis DSM 18603</name>
    <dbReference type="NCBI Taxonomy" id="714943"/>
    <lineage>
        <taxon>Bacteria</taxon>
        <taxon>Pseudomonadati</taxon>
        <taxon>Bacteroidota</taxon>
        <taxon>Sphingobacteriia</taxon>
        <taxon>Sphingobacteriales</taxon>
        <taxon>Sphingobacteriaceae</taxon>
        <taxon>Mucilaginibacter</taxon>
    </lineage>
</organism>
<dbReference type="AlphaFoldDB" id="H1YHK2"/>
<dbReference type="GO" id="GO:0015344">
    <property type="term" value="F:siderophore uptake transmembrane transporter activity"/>
    <property type="evidence" value="ECO:0007669"/>
    <property type="project" value="TreeGrafter"/>
</dbReference>
<evidence type="ECO:0000256" key="6">
    <source>
        <dbReference type="ARBA" id="ARBA00023136"/>
    </source>
</evidence>
<protein>
    <submittedName>
        <fullName evidence="10">TonB-dependent receptor</fullName>
    </submittedName>
</protein>
<dbReference type="SUPFAM" id="SSF56935">
    <property type="entry name" value="Porins"/>
    <property type="match status" value="1"/>
</dbReference>
<dbReference type="Proteomes" id="UP000002774">
    <property type="component" value="Chromosome"/>
</dbReference>
<name>H1YHK2_9SPHI</name>
<gene>
    <name evidence="10" type="ORF">Mucpa_2293</name>
</gene>
<dbReference type="GO" id="GO:0044718">
    <property type="term" value="P:siderophore transmembrane transport"/>
    <property type="evidence" value="ECO:0007669"/>
    <property type="project" value="TreeGrafter"/>
</dbReference>
<dbReference type="HOGENOM" id="CLU_017617_1_0_10"/>
<keyword evidence="10" id="KW-0675">Receptor</keyword>
<evidence type="ECO:0000256" key="2">
    <source>
        <dbReference type="ARBA" id="ARBA00022448"/>
    </source>
</evidence>
<evidence type="ECO:0000256" key="1">
    <source>
        <dbReference type="ARBA" id="ARBA00004571"/>
    </source>
</evidence>
<dbReference type="InterPro" id="IPR039426">
    <property type="entry name" value="TonB-dep_rcpt-like"/>
</dbReference>
<evidence type="ECO:0000256" key="8">
    <source>
        <dbReference type="SAM" id="SignalP"/>
    </source>
</evidence>
<feature type="signal peptide" evidence="8">
    <location>
        <begin position="1"/>
        <end position="30"/>
    </location>
</feature>
<dbReference type="Gene3D" id="2.60.40.1120">
    <property type="entry name" value="Carboxypeptidase-like, regulatory domain"/>
    <property type="match status" value="1"/>
</dbReference>
<reference evidence="10" key="1">
    <citation type="submission" date="2011-09" db="EMBL/GenBank/DDBJ databases">
        <title>The permanent draft genome of Mucilaginibacter paludis DSM 18603.</title>
        <authorList>
            <consortium name="US DOE Joint Genome Institute (JGI-PGF)"/>
            <person name="Lucas S."/>
            <person name="Han J."/>
            <person name="Lapidus A."/>
            <person name="Bruce D."/>
            <person name="Goodwin L."/>
            <person name="Pitluck S."/>
            <person name="Peters L."/>
            <person name="Kyrpides N."/>
            <person name="Mavromatis K."/>
            <person name="Ivanova N."/>
            <person name="Mikhailova N."/>
            <person name="Held B."/>
            <person name="Detter J.C."/>
            <person name="Tapia R."/>
            <person name="Han C."/>
            <person name="Land M."/>
            <person name="Hauser L."/>
            <person name="Markowitz V."/>
            <person name="Cheng J.-F."/>
            <person name="Hugenholtz P."/>
            <person name="Woyke T."/>
            <person name="Wu D."/>
            <person name="Tindall B."/>
            <person name="Brambilla E."/>
            <person name="Klenk H.-P."/>
            <person name="Eisen J.A."/>
        </authorList>
    </citation>
    <scope>NUCLEOTIDE SEQUENCE [LARGE SCALE GENOMIC DNA]</scope>
    <source>
        <strain evidence="10">DSM 18603</strain>
    </source>
</reference>
<evidence type="ECO:0000256" key="4">
    <source>
        <dbReference type="ARBA" id="ARBA00022692"/>
    </source>
</evidence>
<evidence type="ECO:0000259" key="9">
    <source>
        <dbReference type="Pfam" id="PF14905"/>
    </source>
</evidence>
<keyword evidence="6" id="KW-0472">Membrane</keyword>
<proteinExistence type="predicted"/>
<evidence type="ECO:0000313" key="10">
    <source>
        <dbReference type="EMBL" id="EHQ26425.1"/>
    </source>
</evidence>
<dbReference type="PANTHER" id="PTHR30069:SF29">
    <property type="entry name" value="HEMOGLOBIN AND HEMOGLOBIN-HAPTOGLOBIN-BINDING PROTEIN 1-RELATED"/>
    <property type="match status" value="1"/>
</dbReference>
<evidence type="ECO:0000256" key="3">
    <source>
        <dbReference type="ARBA" id="ARBA00022452"/>
    </source>
</evidence>
<evidence type="ECO:0000256" key="5">
    <source>
        <dbReference type="ARBA" id="ARBA00022729"/>
    </source>
</evidence>
<accession>H1YHK2</accession>
<dbReference type="InterPro" id="IPR036942">
    <property type="entry name" value="Beta-barrel_TonB_sf"/>
</dbReference>
<dbReference type="InterPro" id="IPR041700">
    <property type="entry name" value="OMP_b-brl_3"/>
</dbReference>
<keyword evidence="5 8" id="KW-0732">Signal</keyword>
<dbReference type="GO" id="GO:0009279">
    <property type="term" value="C:cell outer membrane"/>
    <property type="evidence" value="ECO:0007669"/>
    <property type="project" value="UniProtKB-SubCell"/>
</dbReference>
<keyword evidence="7" id="KW-0998">Cell outer membrane</keyword>
<dbReference type="Pfam" id="PF13620">
    <property type="entry name" value="CarboxypepD_reg"/>
    <property type="match status" value="1"/>
</dbReference>
<dbReference type="RefSeq" id="WP_008506502.1">
    <property type="nucleotide sequence ID" value="NZ_CM001403.1"/>
</dbReference>
<dbReference type="Gene3D" id="2.170.130.10">
    <property type="entry name" value="TonB-dependent receptor, plug domain"/>
    <property type="match status" value="1"/>
</dbReference>
<keyword evidence="3" id="KW-1134">Transmembrane beta strand</keyword>
<dbReference type="OrthoDB" id="905812at2"/>
<dbReference type="eggNOG" id="COG1629">
    <property type="taxonomic scope" value="Bacteria"/>
</dbReference>
<dbReference type="InterPro" id="IPR037066">
    <property type="entry name" value="Plug_dom_sf"/>
</dbReference>
<sequence>MQTYHILNRFSKEKRLVILLCLLFPVTSFSQIHGNVKDSIGNRLSNVVCKLTSLGSSRTYSNPTDNNGDFYFKGVVAGKYSVKISLVGFQAYVIDNLIVKEKDNIDLGSIILHTESRLLKEVKISYKQPVYQQKMDKTIVNVGETISASGGSVLDVLERSPGVAVDRQNNTISMRGKEGVLVMINGKQTYLPISEVVQMLKGVGTGVVSKIELINNPSSDMDATGSAGVINVILKKGSNLGQSFSYDVNGGYGRGGKFGGDLNYTNQFGRLSLTASYSGMYNNSKEEWKVNRRNDYHDSVFEVNTTTDRHPINITNSGSLRLDYPVNDRLSFGANVQAYFKHWNMDADNNTNVSDGLVIHQTDREHDRWYDILSGVDSRYQINPNSLITVNADYLSYVNNNQHVYNNEYSGSGATKTELINTDKHTPIHITVFKTDYNNKASDSFTFKGGLKTAISSFTNNVAENNLDDPNNSLLVDLTGKDFLNENIYAAYSSAQYRLSSKISLDGGLRYEYTTSTLKDQNNLSLFDRKYGNLFPSVTAKYEINNENTLQLGYNRRISRPSFVDIAPFIVFLDPNTYVTGNVELKPTLTDNYSVSYKLDDYFFSLEYSNNTNSISTFQPVLNVNSNTLLLTPRNIDHFKVVSFTANAPYEVSTWWKFIVSGTYSYQMVNTIYAYNERVNFSRNTVRLNITNNLTLPKGLSIELSGYVQSPFIVGITTRKIPGEVNFGLMKKLTERSSLSFVANDIFKTNIWTETNQLSTGNFSLHRNNNFETRVFRLSYAYKIGTTNHKARERVDEEKRVN</sequence>
<dbReference type="InterPro" id="IPR008969">
    <property type="entry name" value="CarboxyPept-like_regulatory"/>
</dbReference>
<keyword evidence="2" id="KW-0813">Transport</keyword>
<evidence type="ECO:0000313" key="11">
    <source>
        <dbReference type="Proteomes" id="UP000002774"/>
    </source>
</evidence>
<feature type="domain" description="Outer membrane protein beta-barrel" evidence="9">
    <location>
        <begin position="385"/>
        <end position="782"/>
    </location>
</feature>
<keyword evidence="11" id="KW-1185">Reference proteome</keyword>
<feature type="chain" id="PRO_5003557351" evidence="8">
    <location>
        <begin position="31"/>
        <end position="802"/>
    </location>
</feature>
<dbReference type="STRING" id="714943.Mucpa_2293"/>
<dbReference type="Pfam" id="PF14905">
    <property type="entry name" value="OMP_b-brl_3"/>
    <property type="match status" value="1"/>
</dbReference>